<dbReference type="InterPro" id="IPR019171">
    <property type="entry name" value="MIX23"/>
</dbReference>
<evidence type="ECO:0000313" key="2">
    <source>
        <dbReference type="EMBL" id="EER34187.1"/>
    </source>
</evidence>
<dbReference type="PANTHER" id="PTHR31905:SF2">
    <property type="entry name" value="PROTEIN MIX23"/>
    <property type="match status" value="1"/>
</dbReference>
<reference evidence="2 3" key="1">
    <citation type="journal article" date="2009" name="Nature">
        <title>Evolution of pathogenicity and sexual reproduction in eight Candida genomes.</title>
        <authorList>
            <person name="Butler G."/>
            <person name="Rasmussen M.D."/>
            <person name="Lin M.F."/>
            <person name="Santos M.A."/>
            <person name="Sakthikumar S."/>
            <person name="Munro C.A."/>
            <person name="Rheinbay E."/>
            <person name="Grabherr M."/>
            <person name="Forche A."/>
            <person name="Reedy J.L."/>
            <person name="Agrafioti I."/>
            <person name="Arnaud M.B."/>
            <person name="Bates S."/>
            <person name="Brown A.J."/>
            <person name="Brunke S."/>
            <person name="Costanzo M.C."/>
            <person name="Fitzpatrick D.A."/>
            <person name="de Groot P.W."/>
            <person name="Harris D."/>
            <person name="Hoyer L.L."/>
            <person name="Hube B."/>
            <person name="Klis F.M."/>
            <person name="Kodira C."/>
            <person name="Lennard N."/>
            <person name="Logue M.E."/>
            <person name="Martin R."/>
            <person name="Neiman A.M."/>
            <person name="Nikolaou E."/>
            <person name="Quail M.A."/>
            <person name="Quinn J."/>
            <person name="Santos M.C."/>
            <person name="Schmitzberger F.F."/>
            <person name="Sherlock G."/>
            <person name="Shah P."/>
            <person name="Silverstein K.A."/>
            <person name="Skrzypek M.S."/>
            <person name="Soll D."/>
            <person name="Staggs R."/>
            <person name="Stansfield I."/>
            <person name="Stumpf M.P."/>
            <person name="Sudbery P.E."/>
            <person name="Srikantha T."/>
            <person name="Zeng Q."/>
            <person name="Berman J."/>
            <person name="Berriman M."/>
            <person name="Heitman J."/>
            <person name="Gow N.A."/>
            <person name="Lorenz M.C."/>
            <person name="Birren B.W."/>
            <person name="Kellis M."/>
            <person name="Cuomo C.A."/>
        </authorList>
    </citation>
    <scope>NUCLEOTIDE SEQUENCE [LARGE SCALE GENOMIC DNA]</scope>
    <source>
        <strain evidence="3">ATCC MYA-3404 / T1</strain>
    </source>
</reference>
<dbReference type="GO" id="GO:0005758">
    <property type="term" value="C:mitochondrial intermembrane space"/>
    <property type="evidence" value="ECO:0007669"/>
    <property type="project" value="InterPro"/>
</dbReference>
<dbReference type="AlphaFoldDB" id="C5M9D3"/>
<dbReference type="HOGENOM" id="CLU_118733_0_0_1"/>
<organism evidence="2 3">
    <name type="scientific">Candida tropicalis (strain ATCC MYA-3404 / T1)</name>
    <name type="common">Yeast</name>
    <dbReference type="NCBI Taxonomy" id="294747"/>
    <lineage>
        <taxon>Eukaryota</taxon>
        <taxon>Fungi</taxon>
        <taxon>Dikarya</taxon>
        <taxon>Ascomycota</taxon>
        <taxon>Saccharomycotina</taxon>
        <taxon>Pichiomycetes</taxon>
        <taxon>Debaryomycetaceae</taxon>
        <taxon>Candida/Lodderomyces clade</taxon>
        <taxon>Candida</taxon>
    </lineage>
</organism>
<dbReference type="VEuPathDB" id="FungiDB:CTRG_03005"/>
<accession>C5M9D3</accession>
<evidence type="ECO:0000313" key="3">
    <source>
        <dbReference type="Proteomes" id="UP000002037"/>
    </source>
</evidence>
<dbReference type="OrthoDB" id="5593818at2759"/>
<dbReference type="STRING" id="294747.C5M9D3"/>
<dbReference type="KEGG" id="ctp:CTRG_03005"/>
<dbReference type="GeneID" id="8298490"/>
<dbReference type="EMBL" id="GG692397">
    <property type="protein sequence ID" value="EER34187.1"/>
    <property type="molecule type" value="Genomic_DNA"/>
</dbReference>
<sequence>MTPPRPQNKSELEVPSNLLTPEGCISSSRIRAFLRLSRHVTDDSIRPHLNELKKSECSSYFQDEIVPQWKLRGDIIDYCSKYSQDLRDHTSQGRTVENVTTLSYNLDNAAEVTEKFDLRTDPYAYKTYQKKISEQFAQCDALDSWTQNEAMVEKIIREQTIEVLNDKCFYQDWMQAFNNAVFPKKSN</sequence>
<dbReference type="Pfam" id="PF09774">
    <property type="entry name" value="MIX23"/>
    <property type="match status" value="1"/>
</dbReference>
<dbReference type="Proteomes" id="UP000002037">
    <property type="component" value="Unassembled WGS sequence"/>
</dbReference>
<evidence type="ECO:0008006" key="4">
    <source>
        <dbReference type="Google" id="ProtNLM"/>
    </source>
</evidence>
<evidence type="ECO:0000256" key="1">
    <source>
        <dbReference type="ARBA" id="ARBA00024204"/>
    </source>
</evidence>
<dbReference type="eggNOG" id="KOG4613">
    <property type="taxonomic scope" value="Eukaryota"/>
</dbReference>
<comment type="similarity">
    <text evidence="1">Belongs to the MIX23 family.</text>
</comment>
<name>C5M9D3_CANTT</name>
<keyword evidence="3" id="KW-1185">Reference proteome</keyword>
<gene>
    <name evidence="2" type="ORF">CTRG_03005</name>
</gene>
<dbReference type="RefSeq" id="XP_002548708.1">
    <property type="nucleotide sequence ID" value="XM_002548662.1"/>
</dbReference>
<proteinExistence type="inferred from homology"/>
<dbReference type="PANTHER" id="PTHR31905">
    <property type="entry name" value="COILED-COIL DOMAIN-CONTAINING PROTEIN 58"/>
    <property type="match status" value="1"/>
</dbReference>
<protein>
    <recommendedName>
        <fullName evidence="4">Mitochondrial intermembrane space cysteine motif-containing protein MIX23</fullName>
    </recommendedName>
</protein>